<dbReference type="Proteomes" id="UP000238573">
    <property type="component" value="Unassembled WGS sequence"/>
</dbReference>
<keyword evidence="1" id="KW-0812">Transmembrane</keyword>
<dbReference type="EMBL" id="PVSZ01000008">
    <property type="protein sequence ID" value="PRT71317.1"/>
    <property type="molecule type" value="Genomic_DNA"/>
</dbReference>
<comment type="caution">
    <text evidence="2">The sequence shown here is derived from an EMBL/GenBank/DDBJ whole genome shotgun (WGS) entry which is preliminary data.</text>
</comment>
<dbReference type="GeneID" id="57844662"/>
<organism evidence="2 3">
    <name type="scientific">Streptococcus anginosus</name>
    <dbReference type="NCBI Taxonomy" id="1328"/>
    <lineage>
        <taxon>Bacteria</taxon>
        <taxon>Bacillati</taxon>
        <taxon>Bacillota</taxon>
        <taxon>Bacilli</taxon>
        <taxon>Lactobacillales</taxon>
        <taxon>Streptococcaceae</taxon>
        <taxon>Streptococcus</taxon>
        <taxon>Streptococcus anginosus group</taxon>
    </lineage>
</organism>
<dbReference type="CDD" id="cd16427">
    <property type="entry name" value="TraM-like"/>
    <property type="match status" value="1"/>
</dbReference>
<keyword evidence="1" id="KW-0472">Membrane</keyword>
<name>A0A2T0G5I8_STRAP</name>
<sequence length="355" mass="41131">MAFRLLNKARKCPIQDELFMEVSWSPNHSPAEDEKLNSLIEQLDENTLAEEQFHFDETLPYLTFLQAEVLFQEIKQEYESFLIEKISVCRREGGRITTEGEVFVQPLLIDASYQNLLQPLMESILIRPEFSTYSYDEKRDYFINQVFPSYRASLDVSETSLPLFPSKKEVHSKGSIRIPAISIQRDELQQQRQISHPLKKVYLILGIIGSLLCLSLGVNTWLLANQKQADQQIHFLYKELKKTTQLQKQEHQLDVFSRYFLPSYYSNNKQLLTDFLDKGNAKYTVPKEGTLQSVILEKISYEAGEYTATYVLALKRNDGIKSIRLTLVAKEKKSSPYGFVITKEPIETAYIKSKK</sequence>
<gene>
    <name evidence="2" type="ORF">C6A27_03635</name>
</gene>
<evidence type="ECO:0000313" key="2">
    <source>
        <dbReference type="EMBL" id="PRT71317.1"/>
    </source>
</evidence>
<dbReference type="AlphaFoldDB" id="A0A2T0G5I8"/>
<protein>
    <submittedName>
        <fullName evidence="2">Uncharacterized protein</fullName>
    </submittedName>
</protein>
<keyword evidence="1" id="KW-1133">Transmembrane helix</keyword>
<accession>A0A2T0G5I8</accession>
<dbReference type="RefSeq" id="WP_014829649.1">
    <property type="nucleotide sequence ID" value="NZ_PVSZ01000008.1"/>
</dbReference>
<proteinExistence type="predicted"/>
<evidence type="ECO:0000313" key="3">
    <source>
        <dbReference type="Proteomes" id="UP000238573"/>
    </source>
</evidence>
<dbReference type="Gene3D" id="3.10.450.540">
    <property type="match status" value="1"/>
</dbReference>
<reference evidence="2 3" key="1">
    <citation type="journal article" date="1993" name="J. Dent. Res.">
        <title>The isolation and characterization of milleri group streptococci from dental periapical abscesses.</title>
        <authorList>
            <person name="Fisher L.E."/>
            <person name="Russell R.R."/>
        </authorList>
    </citation>
    <scope>NUCLEOTIDE SEQUENCE [LARGE SCALE GENOMIC DNA]</scope>
    <source>
        <strain evidence="2 3">OUP21</strain>
    </source>
</reference>
<feature type="transmembrane region" description="Helical" evidence="1">
    <location>
        <begin position="201"/>
        <end position="224"/>
    </location>
</feature>
<evidence type="ECO:0000256" key="1">
    <source>
        <dbReference type="SAM" id="Phobius"/>
    </source>
</evidence>